<comment type="caution">
    <text evidence="3">The sequence shown here is derived from an EMBL/GenBank/DDBJ whole genome shotgun (WGS) entry which is preliminary data.</text>
</comment>
<protein>
    <submittedName>
        <fullName evidence="3">9e6d20fa-809d-40ed-beb6-4cbe17da071c</fullName>
    </submittedName>
</protein>
<proteinExistence type="predicted"/>
<feature type="signal peptide" evidence="2">
    <location>
        <begin position="1"/>
        <end position="21"/>
    </location>
</feature>
<dbReference type="InterPro" id="IPR017946">
    <property type="entry name" value="PLC-like_Pdiesterase_TIM-brl"/>
</dbReference>
<feature type="compositionally biased region" description="Polar residues" evidence="1">
    <location>
        <begin position="370"/>
        <end position="384"/>
    </location>
</feature>
<dbReference type="Gene3D" id="3.20.20.190">
    <property type="entry name" value="Phosphatidylinositol (PI) phosphodiesterase"/>
    <property type="match status" value="1"/>
</dbReference>
<gene>
    <name evidence="3" type="ORF">SCLTRI_LOCUS5041</name>
</gene>
<feature type="region of interest" description="Disordered" evidence="1">
    <location>
        <begin position="446"/>
        <end position="475"/>
    </location>
</feature>
<feature type="compositionally biased region" description="Low complexity" evidence="1">
    <location>
        <begin position="451"/>
        <end position="466"/>
    </location>
</feature>
<accession>A0A8H2VW51</accession>
<evidence type="ECO:0000256" key="2">
    <source>
        <dbReference type="SAM" id="SignalP"/>
    </source>
</evidence>
<evidence type="ECO:0000313" key="4">
    <source>
        <dbReference type="Proteomes" id="UP000624404"/>
    </source>
</evidence>
<dbReference type="AlphaFoldDB" id="A0A8H2VW51"/>
<feature type="region of interest" description="Disordered" evidence="1">
    <location>
        <begin position="352"/>
        <end position="411"/>
    </location>
</feature>
<feature type="chain" id="PRO_5034201581" evidence="2">
    <location>
        <begin position="22"/>
        <end position="574"/>
    </location>
</feature>
<dbReference type="SUPFAM" id="SSF51695">
    <property type="entry name" value="PLC-like phosphodiesterases"/>
    <property type="match status" value="1"/>
</dbReference>
<dbReference type="Proteomes" id="UP000624404">
    <property type="component" value="Unassembled WGS sequence"/>
</dbReference>
<evidence type="ECO:0000313" key="3">
    <source>
        <dbReference type="EMBL" id="CAD6445250.1"/>
    </source>
</evidence>
<organism evidence="3 4">
    <name type="scientific">Sclerotinia trifoliorum</name>
    <dbReference type="NCBI Taxonomy" id="28548"/>
    <lineage>
        <taxon>Eukaryota</taxon>
        <taxon>Fungi</taxon>
        <taxon>Dikarya</taxon>
        <taxon>Ascomycota</taxon>
        <taxon>Pezizomycotina</taxon>
        <taxon>Leotiomycetes</taxon>
        <taxon>Helotiales</taxon>
        <taxon>Sclerotiniaceae</taxon>
        <taxon>Sclerotinia</taxon>
    </lineage>
</organism>
<dbReference type="OrthoDB" id="1046782at2759"/>
<evidence type="ECO:0000256" key="1">
    <source>
        <dbReference type="SAM" id="MobiDB-lite"/>
    </source>
</evidence>
<dbReference type="GO" id="GO:0008081">
    <property type="term" value="F:phosphoric diester hydrolase activity"/>
    <property type="evidence" value="ECO:0007669"/>
    <property type="project" value="InterPro"/>
</dbReference>
<keyword evidence="2" id="KW-0732">Signal</keyword>
<dbReference type="EMBL" id="CAJHIA010000014">
    <property type="protein sequence ID" value="CAD6445250.1"/>
    <property type="molecule type" value="Genomic_DNA"/>
</dbReference>
<reference evidence="3" key="1">
    <citation type="submission" date="2020-10" db="EMBL/GenBank/DDBJ databases">
        <authorList>
            <person name="Kusch S."/>
        </authorList>
    </citation>
    <scope>NUCLEOTIDE SEQUENCE</scope>
    <source>
        <strain evidence="3">SwB9</strain>
    </source>
</reference>
<dbReference type="GO" id="GO:0006629">
    <property type="term" value="P:lipid metabolic process"/>
    <property type="evidence" value="ECO:0007669"/>
    <property type="project" value="InterPro"/>
</dbReference>
<feature type="compositionally biased region" description="Polar residues" evidence="1">
    <location>
        <begin position="391"/>
        <end position="411"/>
    </location>
</feature>
<dbReference type="PANTHER" id="PTHR13593:SF143">
    <property type="entry name" value="PHOSPHATIDYLINOSITOL-SPECIFIC PHOSPHOLIPASE C X DOMAIN-CONTAINING PROTEIN"/>
    <property type="match status" value="1"/>
</dbReference>
<keyword evidence="4" id="KW-1185">Reference proteome</keyword>
<name>A0A8H2VW51_9HELO</name>
<dbReference type="PANTHER" id="PTHR13593">
    <property type="match status" value="1"/>
</dbReference>
<dbReference type="InterPro" id="IPR051057">
    <property type="entry name" value="PI-PLC_domain"/>
</dbReference>
<sequence>MFKSIQCIFAVLLLLLPMVLAKSKAYVELINGTPYDWHLISHATRRMKWSPKTIIPSGTSSESCISWIINLPDASAEAKYRIDNPSSPESFTISAIQDPTQLQVHYHENLTSLNNPQYSTINLGFMDRHAHPFMLAGNGTQTPYISTNPPVAWMQSTLSTLSRKTLREITMPMSHDAGANVVTHPLNGPGTLHNTQTQSDSIYWQLVHGARWLDIRPALYWKKWMTYHGSWAAGSMWGATGQSIESMIEDINYFTRKYPGELIVLDISHDAIAKRRWSGFSEDDWMKFYGVLNGIFDLWVEPEGSSQWDLSSVPFGTFVKEGGKSTVLVRVPCGAPAWFSKQEKRDVDTTLTARSPGCDPVVQDNDLAPLNTTDTSYSQKSSRSFYKRDVSNSPENTDHQTTSSGSPPSLNFTPIRAFRLPITGTFSHTSSTKKLVTTQLEKLSQHKLSFPNTSPNSSPNTSPDTDANPTPNHSPSPIHKLSWILTQPLAVQADTLTWRNSILGYAVAAHRELYSNFEALVSGGRKGGEEGERAGEGRPNLIELDYIRSCDVAALAMGINVWGEWEKEGEGKGE</sequence>